<reference evidence="2 3" key="1">
    <citation type="journal article" date="2016" name="Sci. Rep.">
        <title>Penicillium arizonense, a new, genome sequenced fungal species, reveals a high chemical diversity in secreted metabolites.</title>
        <authorList>
            <person name="Grijseels S."/>
            <person name="Nielsen J.C."/>
            <person name="Randelovic M."/>
            <person name="Nielsen J."/>
            <person name="Nielsen K.F."/>
            <person name="Workman M."/>
            <person name="Frisvad J.C."/>
        </authorList>
    </citation>
    <scope>NUCLEOTIDE SEQUENCE [LARGE SCALE GENOMIC DNA]</scope>
    <source>
        <strain evidence="2 3">CBS 141311</strain>
    </source>
</reference>
<keyword evidence="1" id="KW-1133">Transmembrane helix</keyword>
<evidence type="ECO:0000313" key="3">
    <source>
        <dbReference type="Proteomes" id="UP000177622"/>
    </source>
</evidence>
<organism evidence="2 3">
    <name type="scientific">Penicillium arizonense</name>
    <dbReference type="NCBI Taxonomy" id="1835702"/>
    <lineage>
        <taxon>Eukaryota</taxon>
        <taxon>Fungi</taxon>
        <taxon>Dikarya</taxon>
        <taxon>Ascomycota</taxon>
        <taxon>Pezizomycotina</taxon>
        <taxon>Eurotiomycetes</taxon>
        <taxon>Eurotiomycetidae</taxon>
        <taxon>Eurotiales</taxon>
        <taxon>Aspergillaceae</taxon>
        <taxon>Penicillium</taxon>
    </lineage>
</organism>
<keyword evidence="1" id="KW-0812">Transmembrane</keyword>
<proteinExistence type="predicted"/>
<gene>
    <name evidence="2" type="ORF">PENARI_c007G00598</name>
</gene>
<name>A0A1F5LKQ0_PENAI</name>
<dbReference type="GeneID" id="34575435"/>
<evidence type="ECO:0000256" key="1">
    <source>
        <dbReference type="SAM" id="Phobius"/>
    </source>
</evidence>
<dbReference type="OrthoDB" id="10285422at2759"/>
<keyword evidence="3" id="KW-1185">Reference proteome</keyword>
<accession>A0A1F5LKQ0</accession>
<keyword evidence="1" id="KW-0472">Membrane</keyword>
<dbReference type="EMBL" id="LXJU01000007">
    <property type="protein sequence ID" value="OGE53784.1"/>
    <property type="molecule type" value="Genomic_DNA"/>
</dbReference>
<dbReference type="AlphaFoldDB" id="A0A1F5LKQ0"/>
<evidence type="ECO:0000313" key="2">
    <source>
        <dbReference type="EMBL" id="OGE53784.1"/>
    </source>
</evidence>
<dbReference type="RefSeq" id="XP_022489221.1">
    <property type="nucleotide sequence ID" value="XM_022630701.1"/>
</dbReference>
<protein>
    <submittedName>
        <fullName evidence="2">Uncharacterized protein</fullName>
    </submittedName>
</protein>
<feature type="transmembrane region" description="Helical" evidence="1">
    <location>
        <begin position="12"/>
        <end position="34"/>
    </location>
</feature>
<comment type="caution">
    <text evidence="2">The sequence shown here is derived from an EMBL/GenBank/DDBJ whole genome shotgun (WGS) entry which is preliminary data.</text>
</comment>
<sequence>MDETSCRVNKAFICLTVLVHFLVLRTGKFTALYWDVIGKQPYPVILNLDRLDLRSGNIDRITTKKLLAKRPHQSLKDPDLAGIDGKATCQPNKGLAGSQEVPLARHLQTLDMKLVRWATCFGWRRWQTS</sequence>
<dbReference type="Proteomes" id="UP000177622">
    <property type="component" value="Unassembled WGS sequence"/>
</dbReference>